<gene>
    <name evidence="8" type="ORF">FE697_021115</name>
</gene>
<comment type="subcellular location">
    <subcellularLocation>
        <location evidence="1">Membrane</location>
        <topology evidence="1">Multi-pass membrane protein</topology>
    </subcellularLocation>
</comment>
<sequence>MAKGVQGGSARRRTAARPRTVVRRRDARGPRELVLLGALFVAYSFTRLAAADDVGSAVHVASRVVGIEGFFGLDVERAVATWTSAHLAVAVVCSGFYAIAHYVVTATVLLHVWVRHPEHYRHVRDVLVVATLAALVVYLVLPTAPPRLLPGYPDILGQTAGWGWWGDAAPPGGGGITNQLAAMPSMHVGWAIWVALALRTCWQGVAARRLVWLYPVVTSLVVVATANHWVLDAVMGVVFVGLASAVVRQRSAPTSWAASSP</sequence>
<feature type="transmembrane region" description="Helical" evidence="6">
    <location>
        <begin position="87"/>
        <end position="114"/>
    </location>
</feature>
<evidence type="ECO:0000313" key="8">
    <source>
        <dbReference type="EMBL" id="KAA1418324.1"/>
    </source>
</evidence>
<feature type="transmembrane region" description="Helical" evidence="6">
    <location>
        <begin position="210"/>
        <end position="230"/>
    </location>
</feature>
<evidence type="ECO:0000256" key="4">
    <source>
        <dbReference type="ARBA" id="ARBA00023136"/>
    </source>
</evidence>
<organism evidence="8 9">
    <name type="scientific">Mumia zhuanghuii</name>
    <dbReference type="NCBI Taxonomy" id="2585211"/>
    <lineage>
        <taxon>Bacteria</taxon>
        <taxon>Bacillati</taxon>
        <taxon>Actinomycetota</taxon>
        <taxon>Actinomycetes</taxon>
        <taxon>Propionibacteriales</taxon>
        <taxon>Nocardioidaceae</taxon>
        <taxon>Mumia</taxon>
    </lineage>
</organism>
<accession>A0A5Q6RJR0</accession>
<evidence type="ECO:0000259" key="7">
    <source>
        <dbReference type="Pfam" id="PF14378"/>
    </source>
</evidence>
<protein>
    <submittedName>
        <fullName evidence="8">Phosphatase PAP2 family protein</fullName>
    </submittedName>
</protein>
<feature type="compositionally biased region" description="Basic residues" evidence="5">
    <location>
        <begin position="10"/>
        <end position="22"/>
    </location>
</feature>
<evidence type="ECO:0000313" key="9">
    <source>
        <dbReference type="Proteomes" id="UP000307768"/>
    </source>
</evidence>
<dbReference type="EMBL" id="VDFQ02000007">
    <property type="protein sequence ID" value="KAA1418324.1"/>
    <property type="molecule type" value="Genomic_DNA"/>
</dbReference>
<comment type="caution">
    <text evidence="8">The sequence shown here is derived from an EMBL/GenBank/DDBJ whole genome shotgun (WGS) entry which is preliminary data.</text>
</comment>
<feature type="domain" description="Inositolphosphotransferase Aur1/Ipt1" evidence="7">
    <location>
        <begin position="64"/>
        <end position="245"/>
    </location>
</feature>
<keyword evidence="4 6" id="KW-0472">Membrane</keyword>
<evidence type="ECO:0000256" key="1">
    <source>
        <dbReference type="ARBA" id="ARBA00004141"/>
    </source>
</evidence>
<evidence type="ECO:0000256" key="2">
    <source>
        <dbReference type="ARBA" id="ARBA00022692"/>
    </source>
</evidence>
<feature type="transmembrane region" description="Helical" evidence="6">
    <location>
        <begin position="126"/>
        <end position="144"/>
    </location>
</feature>
<dbReference type="AlphaFoldDB" id="A0A5Q6RJR0"/>
<keyword evidence="2 6" id="KW-0812">Transmembrane</keyword>
<dbReference type="OrthoDB" id="5241565at2"/>
<reference evidence="8 9" key="1">
    <citation type="submission" date="2019-09" db="EMBL/GenBank/DDBJ databases">
        <title>Mumia zhuanghuii sp. nov. isolated from the intestinal contents of plateau pika (Ochotona curzoniae) in the Qinghai-Tibet plateau of China.</title>
        <authorList>
            <person name="Tian Z."/>
        </authorList>
    </citation>
    <scope>NUCLEOTIDE SEQUENCE [LARGE SCALE GENOMIC DNA]</scope>
    <source>
        <strain evidence="9">350</strain>
    </source>
</reference>
<feature type="region of interest" description="Disordered" evidence="5">
    <location>
        <begin position="1"/>
        <end position="24"/>
    </location>
</feature>
<dbReference type="Pfam" id="PF14378">
    <property type="entry name" value="PAP2_3"/>
    <property type="match status" value="1"/>
</dbReference>
<keyword evidence="3 6" id="KW-1133">Transmembrane helix</keyword>
<dbReference type="GO" id="GO:0016020">
    <property type="term" value="C:membrane"/>
    <property type="evidence" value="ECO:0007669"/>
    <property type="project" value="UniProtKB-SubCell"/>
</dbReference>
<feature type="transmembrane region" description="Helical" evidence="6">
    <location>
        <begin position="33"/>
        <end position="50"/>
    </location>
</feature>
<evidence type="ECO:0000256" key="6">
    <source>
        <dbReference type="SAM" id="Phobius"/>
    </source>
</evidence>
<feature type="transmembrane region" description="Helical" evidence="6">
    <location>
        <begin position="180"/>
        <end position="198"/>
    </location>
</feature>
<dbReference type="PANTHER" id="PTHR31310">
    <property type="match status" value="1"/>
</dbReference>
<dbReference type="CDD" id="cd03386">
    <property type="entry name" value="PAP2_Aur1_like"/>
    <property type="match status" value="1"/>
</dbReference>
<dbReference type="PANTHER" id="PTHR31310:SF7">
    <property type="entry name" value="PA-PHOSPHATASE RELATED-FAMILY PROTEIN DDB_G0268928"/>
    <property type="match status" value="1"/>
</dbReference>
<dbReference type="InterPro" id="IPR052185">
    <property type="entry name" value="IPC_Synthase-Related"/>
</dbReference>
<name>A0A5Q6RJR0_9ACTN</name>
<dbReference type="RefSeq" id="WP_149771613.1">
    <property type="nucleotide sequence ID" value="NZ_VDFQ02000007.1"/>
</dbReference>
<proteinExistence type="predicted"/>
<evidence type="ECO:0000256" key="5">
    <source>
        <dbReference type="SAM" id="MobiDB-lite"/>
    </source>
</evidence>
<evidence type="ECO:0000256" key="3">
    <source>
        <dbReference type="ARBA" id="ARBA00022989"/>
    </source>
</evidence>
<dbReference type="InterPro" id="IPR026841">
    <property type="entry name" value="Aur1/Ipt1"/>
</dbReference>
<dbReference type="Proteomes" id="UP000307768">
    <property type="component" value="Unassembled WGS sequence"/>
</dbReference>